<evidence type="ECO:0000313" key="2">
    <source>
        <dbReference type="EMBL" id="SMX42600.1"/>
    </source>
</evidence>
<dbReference type="Proteomes" id="UP000207598">
    <property type="component" value="Unassembled WGS sequence"/>
</dbReference>
<proteinExistence type="predicted"/>
<dbReference type="EMBL" id="FXYF01000006">
    <property type="protein sequence ID" value="SMX42600.1"/>
    <property type="molecule type" value="Genomic_DNA"/>
</dbReference>
<name>A0A238KIQ1_9RHOB</name>
<reference evidence="2 3" key="1">
    <citation type="submission" date="2017-05" db="EMBL/GenBank/DDBJ databases">
        <authorList>
            <person name="Song R."/>
            <person name="Chenine A.L."/>
            <person name="Ruprecht R.M."/>
        </authorList>
    </citation>
    <scope>NUCLEOTIDE SEQUENCE [LARGE SCALE GENOMIC DNA]</scope>
    <source>
        <strain evidence="2 3">CECT 8898</strain>
    </source>
</reference>
<sequence length="440" mass="47504">MAGTMSDRVTNVQIEDVLSSIRRLVSEDARPRRPVSAPAPAPALAPLAERLVLSPALRVPEPEPPQAADPAEPPMILTAPTLLPGQEEPPVAQLEPAVVQEEQAFAQEDAAVALPAAFLLHDAARAEPEEILSDPDQDADLSLDDDQPEGDDLSGPEDLEPEQQDEAAAEQLEALCAELTEAAEASEDDDLDHVVDAPRLESVFDGWAEEGEPETMVEPSEPDHDSALERKIATLEQMLHRQSHRWTPVPDAQEDEQAEDVPEAEDAGDSRAADLSTLQPEPKDAPDDDAELEHLPAAELPEIDVSAVAEAARTTFPPEVADTVSEGPDDAAADDLAEPDTPSEKPAFVRHMGRTGHSTLEWEDHAPAAADPRPAVLDRDDLPPAAASGATELSEEALHAMVAEIIREELQGVLGERITRNVRKLVRREIHRVLMSQDFD</sequence>
<feature type="region of interest" description="Disordered" evidence="1">
    <location>
        <begin position="59"/>
        <end position="90"/>
    </location>
</feature>
<keyword evidence="3" id="KW-1185">Reference proteome</keyword>
<feature type="compositionally biased region" description="Pro residues" evidence="1">
    <location>
        <begin position="62"/>
        <end position="73"/>
    </location>
</feature>
<gene>
    <name evidence="2" type="ORF">MAA8898_02662</name>
</gene>
<feature type="compositionally biased region" description="Low complexity" evidence="1">
    <location>
        <begin position="169"/>
        <end position="183"/>
    </location>
</feature>
<accession>A0A238KIQ1</accession>
<feature type="compositionally biased region" description="Basic and acidic residues" evidence="1">
    <location>
        <begin position="221"/>
        <end position="233"/>
    </location>
</feature>
<feature type="region of interest" description="Disordered" evidence="1">
    <location>
        <begin position="125"/>
        <end position="393"/>
    </location>
</feature>
<evidence type="ECO:0000313" key="3">
    <source>
        <dbReference type="Proteomes" id="UP000207598"/>
    </source>
</evidence>
<feature type="compositionally biased region" description="Acidic residues" evidence="1">
    <location>
        <begin position="327"/>
        <end position="338"/>
    </location>
</feature>
<feature type="compositionally biased region" description="Acidic residues" evidence="1">
    <location>
        <begin position="129"/>
        <end position="168"/>
    </location>
</feature>
<evidence type="ECO:0000256" key="1">
    <source>
        <dbReference type="SAM" id="MobiDB-lite"/>
    </source>
</evidence>
<protein>
    <submittedName>
        <fullName evidence="2">Uncharacterized protein</fullName>
    </submittedName>
</protein>
<organism evidence="2 3">
    <name type="scientific">Maliponia aquimaris</name>
    <dbReference type="NCBI Taxonomy" id="1673631"/>
    <lineage>
        <taxon>Bacteria</taxon>
        <taxon>Pseudomonadati</taxon>
        <taxon>Pseudomonadota</taxon>
        <taxon>Alphaproteobacteria</taxon>
        <taxon>Rhodobacterales</taxon>
        <taxon>Paracoccaceae</taxon>
        <taxon>Maliponia</taxon>
    </lineage>
</organism>
<feature type="compositionally biased region" description="Acidic residues" evidence="1">
    <location>
        <begin position="252"/>
        <end position="267"/>
    </location>
</feature>
<dbReference type="AlphaFoldDB" id="A0A238KIQ1"/>